<reference evidence="2 3" key="1">
    <citation type="journal article" date="2024" name="Insects">
        <title>An Improved Chromosome-Level Genome Assembly of the Firefly Pyrocoelia pectoralis.</title>
        <authorList>
            <person name="Fu X."/>
            <person name="Meyer-Rochow V.B."/>
            <person name="Ballantyne L."/>
            <person name="Zhu X."/>
        </authorList>
    </citation>
    <scope>NUCLEOTIDE SEQUENCE [LARGE SCALE GENOMIC DNA]</scope>
    <source>
        <strain evidence="2">XCY_ONT2</strain>
    </source>
</reference>
<gene>
    <name evidence="2" type="ORF">RI129_012907</name>
</gene>
<dbReference type="Gene3D" id="3.50.50.60">
    <property type="entry name" value="FAD/NAD(P)-binding domain"/>
    <property type="match status" value="1"/>
</dbReference>
<proteinExistence type="predicted"/>
<dbReference type="InterPro" id="IPR002937">
    <property type="entry name" value="Amino_oxidase"/>
</dbReference>
<dbReference type="SUPFAM" id="SSF54373">
    <property type="entry name" value="FAD-linked reductases, C-terminal domain"/>
    <property type="match status" value="1"/>
</dbReference>
<dbReference type="GO" id="GO:0046592">
    <property type="term" value="F:polyamine oxidase activity"/>
    <property type="evidence" value="ECO:0007669"/>
    <property type="project" value="TreeGrafter"/>
</dbReference>
<evidence type="ECO:0000313" key="2">
    <source>
        <dbReference type="EMBL" id="KAK5638612.1"/>
    </source>
</evidence>
<dbReference type="EMBL" id="JAVRBK010000010">
    <property type="protein sequence ID" value="KAK5638612.1"/>
    <property type="molecule type" value="Genomic_DNA"/>
</dbReference>
<dbReference type="InterPro" id="IPR050281">
    <property type="entry name" value="Flavin_monoamine_oxidase"/>
</dbReference>
<dbReference type="InterPro" id="IPR036188">
    <property type="entry name" value="FAD/NAD-bd_sf"/>
</dbReference>
<protein>
    <recommendedName>
        <fullName evidence="1">Amine oxidase domain-containing protein</fullName>
    </recommendedName>
</protein>
<name>A0AAN7ZCK9_9COLE</name>
<dbReference type="AlphaFoldDB" id="A0AAN7ZCK9"/>
<dbReference type="Pfam" id="PF01593">
    <property type="entry name" value="Amino_oxidase"/>
    <property type="match status" value="1"/>
</dbReference>
<organism evidence="2 3">
    <name type="scientific">Pyrocoelia pectoralis</name>
    <dbReference type="NCBI Taxonomy" id="417401"/>
    <lineage>
        <taxon>Eukaryota</taxon>
        <taxon>Metazoa</taxon>
        <taxon>Ecdysozoa</taxon>
        <taxon>Arthropoda</taxon>
        <taxon>Hexapoda</taxon>
        <taxon>Insecta</taxon>
        <taxon>Pterygota</taxon>
        <taxon>Neoptera</taxon>
        <taxon>Endopterygota</taxon>
        <taxon>Coleoptera</taxon>
        <taxon>Polyphaga</taxon>
        <taxon>Elateriformia</taxon>
        <taxon>Elateroidea</taxon>
        <taxon>Lampyridae</taxon>
        <taxon>Lampyrinae</taxon>
        <taxon>Pyrocoelia</taxon>
    </lineage>
</organism>
<feature type="domain" description="Amine oxidase" evidence="1">
    <location>
        <begin position="43"/>
        <end position="484"/>
    </location>
</feature>
<dbReference type="PANTHER" id="PTHR10742:SF398">
    <property type="entry name" value="AMINE OXIDASE DOMAIN-CONTAINING PROTEIN-RELATED"/>
    <property type="match status" value="1"/>
</dbReference>
<dbReference type="PANTHER" id="PTHR10742">
    <property type="entry name" value="FLAVIN MONOAMINE OXIDASE"/>
    <property type="match status" value="1"/>
</dbReference>
<keyword evidence="3" id="KW-1185">Reference proteome</keyword>
<comment type="caution">
    <text evidence="2">The sequence shown here is derived from an EMBL/GenBank/DDBJ whole genome shotgun (WGS) entry which is preliminary data.</text>
</comment>
<dbReference type="Gene3D" id="3.90.660.10">
    <property type="match status" value="1"/>
</dbReference>
<evidence type="ECO:0000259" key="1">
    <source>
        <dbReference type="Pfam" id="PF01593"/>
    </source>
</evidence>
<accession>A0AAN7ZCK9</accession>
<dbReference type="SUPFAM" id="SSF51905">
    <property type="entry name" value="FAD/NAD(P)-binding domain"/>
    <property type="match status" value="1"/>
</dbReference>
<dbReference type="Proteomes" id="UP001329430">
    <property type="component" value="Chromosome 10"/>
</dbReference>
<sequence length="488" mass="55080">MPKISLVNKDIVQFNRRTVSNNRSFVMSLRSSPRVIIIGAGAAGISAASRLVENGFTDVKILEAEDRIGGRICTRDFGDGIVDLGAQFCRKDSIVYNLVKDFNLLETRRIDTHVYHSKCGRLQDGFVKILLDKVYDLYHQKEQAENVEWKQYLMEKFDEEISDHFTSEPEKSLARDNLDFVKKQLLLVTGSVCLNSVYGAVSGEYPPDFRLIWKSHGYQSLLDILMKKYLNTESTLQFADKIMLKNEVAKIEWGDENNVRVVCENGSQYFADHVIVTVPLGALKKQHKTLFYPSLPLRKQKVIESLGFGTILKVVFYFPTKWWTGNDFQFAWGEDDLNCALEGEYSWVTNCMGFFQVSNNPNVLMTWFVGNSISQIESCVDDVLLNGAYYVLQKFLGGTFDNISKPIKLERYGWSSNRHFGGVISYETLESKSNGVTGETLAEVVVSKNGSPQLLFAGEATNKIGYGSVNGAVLSGFREADRIINFCK</sequence>
<evidence type="ECO:0000313" key="3">
    <source>
        <dbReference type="Proteomes" id="UP001329430"/>
    </source>
</evidence>